<protein>
    <submittedName>
        <fullName evidence="1">Uncharacterized protein</fullName>
    </submittedName>
</protein>
<sequence>MSKEKMVKRLEILDTLLESATPSEQAYYGDLRQRIERQIARFESQVQKAPDSTPEELAATITSGYQGLHSFEWELSRDLDPHWRAFYLEQKEKRIAALRDLEEQLRATGYAYTPPEYDAAAEEKEAHVIDREVRIDELKHFRRLLTAWGERNGQAEIPELSGIDRELAELTGG</sequence>
<gene>
    <name evidence="1" type="ORF">ACFSR9_13185</name>
</gene>
<name>A0ABW5P506_9DEIO</name>
<comment type="caution">
    <text evidence="1">The sequence shown here is derived from an EMBL/GenBank/DDBJ whole genome shotgun (WGS) entry which is preliminary data.</text>
</comment>
<dbReference type="Proteomes" id="UP001597475">
    <property type="component" value="Unassembled WGS sequence"/>
</dbReference>
<dbReference type="EMBL" id="JBHUMK010000061">
    <property type="protein sequence ID" value="MFD2610382.1"/>
    <property type="molecule type" value="Genomic_DNA"/>
</dbReference>
<keyword evidence="2" id="KW-1185">Reference proteome</keyword>
<evidence type="ECO:0000313" key="1">
    <source>
        <dbReference type="EMBL" id="MFD2610382.1"/>
    </source>
</evidence>
<evidence type="ECO:0000313" key="2">
    <source>
        <dbReference type="Proteomes" id="UP001597475"/>
    </source>
</evidence>
<proteinExistence type="predicted"/>
<organism evidence="1 2">
    <name type="scientific">Deinococcus taklimakanensis</name>
    <dbReference type="NCBI Taxonomy" id="536443"/>
    <lineage>
        <taxon>Bacteria</taxon>
        <taxon>Thermotogati</taxon>
        <taxon>Deinococcota</taxon>
        <taxon>Deinococci</taxon>
        <taxon>Deinococcales</taxon>
        <taxon>Deinococcaceae</taxon>
        <taxon>Deinococcus</taxon>
    </lineage>
</organism>
<reference evidence="2" key="1">
    <citation type="journal article" date="2019" name="Int. J. Syst. Evol. Microbiol.">
        <title>The Global Catalogue of Microorganisms (GCM) 10K type strain sequencing project: providing services to taxonomists for standard genome sequencing and annotation.</title>
        <authorList>
            <consortium name="The Broad Institute Genomics Platform"/>
            <consortium name="The Broad Institute Genome Sequencing Center for Infectious Disease"/>
            <person name="Wu L."/>
            <person name="Ma J."/>
        </authorList>
    </citation>
    <scope>NUCLEOTIDE SEQUENCE [LARGE SCALE GENOMIC DNA]</scope>
    <source>
        <strain evidence="2">KCTC 33842</strain>
    </source>
</reference>
<accession>A0ABW5P506</accession>
<dbReference type="RefSeq" id="WP_386846520.1">
    <property type="nucleotide sequence ID" value="NZ_JBHUMK010000061.1"/>
</dbReference>